<evidence type="ECO:0000259" key="3">
    <source>
        <dbReference type="Pfam" id="PF12010"/>
    </source>
</evidence>
<keyword evidence="2" id="KW-0732">Signal</keyword>
<organism evidence="4 5">
    <name type="scientific">Cohnella zeiphila</name>
    <dbReference type="NCBI Taxonomy" id="2761120"/>
    <lineage>
        <taxon>Bacteria</taxon>
        <taxon>Bacillati</taxon>
        <taxon>Bacillota</taxon>
        <taxon>Bacilli</taxon>
        <taxon>Bacillales</taxon>
        <taxon>Paenibacillaceae</taxon>
        <taxon>Cohnella</taxon>
    </lineage>
</organism>
<dbReference type="Gene3D" id="3.40.190.10">
    <property type="entry name" value="Periplasmic binding protein-like II"/>
    <property type="match status" value="1"/>
</dbReference>
<feature type="region of interest" description="Disordered" evidence="1">
    <location>
        <begin position="32"/>
        <end position="53"/>
    </location>
</feature>
<comment type="caution">
    <text evidence="4">The sequence shown here is derived from an EMBL/GenBank/DDBJ whole genome shotgun (WGS) entry which is preliminary data.</text>
</comment>
<feature type="compositionally biased region" description="Low complexity" evidence="1">
    <location>
        <begin position="33"/>
        <end position="49"/>
    </location>
</feature>
<protein>
    <submittedName>
        <fullName evidence="4">ABC transporter substrate-binding protein</fullName>
    </submittedName>
</protein>
<accession>A0A7X0VY52</accession>
<dbReference type="InterPro" id="IPR050490">
    <property type="entry name" value="Bact_solute-bd_prot1"/>
</dbReference>
<dbReference type="PROSITE" id="PS51257">
    <property type="entry name" value="PROKAR_LIPOPROTEIN"/>
    <property type="match status" value="1"/>
</dbReference>
<sequence length="508" mass="55665">MAHKRMLGVLALGLALTLSACGGNNGNNGGNGAAASGGSSPAASGSSAGDQGGSGLPPVELTWYYGVAQVPPDQQLIEDEVNKIVKAKINATVKLKPIDFGSYTTKMNTASAAGERFDLVWTANWAFNYDENVKKGAFLPLDRLIDQYAPKTKASIPDFTWNATKYKGEIYAVPNYQTVTSRYGVNVIKEYADKYGLDVSKVKKLDDLEPFLEQVKQNEPGITPFMLAGPLTKFNPFSNGYDDDYGVKIGDESFKTNVIESTPEYKHFVELMHSWFEKGYINEDASTVKQIDASYNGKFAVSIEYSMKPGYEAEIKAKNGGREIVGIPLADVTTTRTSNIATLTSISRTSANPERAMMLIELVNTDPELFNLLSFGIEGKHYEKLDDKTIRVNPNGGYTASNWVFGNVFNGYLIEGQAPDTWEVTKKLNETAVVQPTFGFNFDDSAVKAENANIAAIKAEYEPLLDTGTVDPAEYLPEYLNKLKKAGVDKVQAELQRQLDAWLAENKK</sequence>
<feature type="signal peptide" evidence="2">
    <location>
        <begin position="1"/>
        <end position="22"/>
    </location>
</feature>
<dbReference type="SUPFAM" id="SSF53850">
    <property type="entry name" value="Periplasmic binding protein-like II"/>
    <property type="match status" value="1"/>
</dbReference>
<feature type="chain" id="PRO_5031569361" evidence="2">
    <location>
        <begin position="23"/>
        <end position="508"/>
    </location>
</feature>
<dbReference type="AlphaFoldDB" id="A0A7X0VY52"/>
<dbReference type="EMBL" id="JACJVO010000035">
    <property type="protein sequence ID" value="MBB6734646.1"/>
    <property type="molecule type" value="Genomic_DNA"/>
</dbReference>
<dbReference type="PANTHER" id="PTHR43649">
    <property type="entry name" value="ARABINOSE-BINDING PROTEIN-RELATED"/>
    <property type="match status" value="1"/>
</dbReference>
<evidence type="ECO:0000256" key="1">
    <source>
        <dbReference type="SAM" id="MobiDB-lite"/>
    </source>
</evidence>
<evidence type="ECO:0000256" key="2">
    <source>
        <dbReference type="SAM" id="SignalP"/>
    </source>
</evidence>
<dbReference type="InterPro" id="IPR022627">
    <property type="entry name" value="DUF3502"/>
</dbReference>
<proteinExistence type="predicted"/>
<keyword evidence="5" id="KW-1185">Reference proteome</keyword>
<name>A0A7X0VY52_9BACL</name>
<evidence type="ECO:0000313" key="5">
    <source>
        <dbReference type="Proteomes" id="UP000564644"/>
    </source>
</evidence>
<reference evidence="4 5" key="1">
    <citation type="submission" date="2020-08" db="EMBL/GenBank/DDBJ databases">
        <title>Cohnella phylogeny.</title>
        <authorList>
            <person name="Dunlap C."/>
        </authorList>
    </citation>
    <scope>NUCLEOTIDE SEQUENCE [LARGE SCALE GENOMIC DNA]</scope>
    <source>
        <strain evidence="4 5">CBP 2801</strain>
    </source>
</reference>
<feature type="domain" description="DUF3502" evidence="3">
    <location>
        <begin position="436"/>
        <end position="504"/>
    </location>
</feature>
<dbReference type="RefSeq" id="WP_185132309.1">
    <property type="nucleotide sequence ID" value="NZ_JACJVO010000035.1"/>
</dbReference>
<dbReference type="PANTHER" id="PTHR43649:SF17">
    <property type="entry name" value="ABC TRANSPORTER SOLUTE BINDING PROTEIN-SUGAR TRANSPORT"/>
    <property type="match status" value="1"/>
</dbReference>
<dbReference type="Proteomes" id="UP000564644">
    <property type="component" value="Unassembled WGS sequence"/>
</dbReference>
<gene>
    <name evidence="4" type="ORF">H7C18_27335</name>
</gene>
<dbReference type="Pfam" id="PF12010">
    <property type="entry name" value="DUF3502"/>
    <property type="match status" value="1"/>
</dbReference>
<evidence type="ECO:0000313" key="4">
    <source>
        <dbReference type="EMBL" id="MBB6734646.1"/>
    </source>
</evidence>